<dbReference type="InParanoid" id="G4U1X2"/>
<keyword evidence="2" id="KW-1185">Reference proteome</keyword>
<accession>G4U1X2</accession>
<gene>
    <name evidence="1" type="ORF">PIIN_11542</name>
</gene>
<name>G4U1X2_SERID</name>
<protein>
    <submittedName>
        <fullName evidence="1">Uncharacterized protein</fullName>
    </submittedName>
</protein>
<dbReference type="HOGENOM" id="CLU_1540663_0_0_1"/>
<dbReference type="STRING" id="1109443.G4U1X2"/>
<sequence length="174" mass="20132">MGTNPGDLEPMIMSMRSILRAEHVVEFLHPTFQEYLLSPHNVDMPFESIAMHSDVTISVLKVLQEDLKEDICGISLPNEPYPKNADVMDLDKRLERLWTSCPALPYAAKYWGYHVSTAVTEKQVAQMLRRFLESRIFYLVELLSLMGRLHLIRNFEEIRRSCEYQGLGDEVEVS</sequence>
<reference evidence="1 2" key="1">
    <citation type="journal article" date="2011" name="PLoS Pathog.">
        <title>Endophytic Life Strategies Decoded by Genome and Transcriptome Analyses of the Mutualistic Root Symbiont Piriformospora indica.</title>
        <authorList>
            <person name="Zuccaro A."/>
            <person name="Lahrmann U."/>
            <person name="Guldener U."/>
            <person name="Langen G."/>
            <person name="Pfiffi S."/>
            <person name="Biedenkopf D."/>
            <person name="Wong P."/>
            <person name="Samans B."/>
            <person name="Grimm C."/>
            <person name="Basiewicz M."/>
            <person name="Murat C."/>
            <person name="Martin F."/>
            <person name="Kogel K.H."/>
        </authorList>
    </citation>
    <scope>NUCLEOTIDE SEQUENCE [LARGE SCALE GENOMIC DNA]</scope>
    <source>
        <strain evidence="1 2">DSM 11827</strain>
    </source>
</reference>
<evidence type="ECO:0000313" key="2">
    <source>
        <dbReference type="Proteomes" id="UP000007148"/>
    </source>
</evidence>
<evidence type="ECO:0000313" key="1">
    <source>
        <dbReference type="EMBL" id="CCA77565.1"/>
    </source>
</evidence>
<dbReference type="AlphaFoldDB" id="G4U1X2"/>
<proteinExistence type="predicted"/>
<dbReference type="OrthoDB" id="3027122at2759"/>
<organism evidence="1 2">
    <name type="scientific">Serendipita indica (strain DSM 11827)</name>
    <name type="common">Root endophyte fungus</name>
    <name type="synonym">Piriformospora indica</name>
    <dbReference type="NCBI Taxonomy" id="1109443"/>
    <lineage>
        <taxon>Eukaryota</taxon>
        <taxon>Fungi</taxon>
        <taxon>Dikarya</taxon>
        <taxon>Basidiomycota</taxon>
        <taxon>Agaricomycotina</taxon>
        <taxon>Agaricomycetes</taxon>
        <taxon>Sebacinales</taxon>
        <taxon>Serendipitaceae</taxon>
        <taxon>Serendipita</taxon>
    </lineage>
</organism>
<comment type="caution">
    <text evidence="1">The sequence shown here is derived from an EMBL/GenBank/DDBJ whole genome shotgun (WGS) entry which is preliminary data.</text>
</comment>
<dbReference type="Proteomes" id="UP000007148">
    <property type="component" value="Unassembled WGS sequence"/>
</dbReference>
<dbReference type="EMBL" id="CAFZ01001733">
    <property type="protein sequence ID" value="CCA77565.1"/>
    <property type="molecule type" value="Genomic_DNA"/>
</dbReference>